<dbReference type="GO" id="GO:0016787">
    <property type="term" value="F:hydrolase activity"/>
    <property type="evidence" value="ECO:0007669"/>
    <property type="project" value="UniProtKB-KW"/>
</dbReference>
<accession>A0A3D8P306</accession>
<comment type="similarity">
    <text evidence="7">Belongs to the binding-protein-dependent transport system permease family. OppBC subfamily.</text>
</comment>
<dbReference type="CDD" id="cd06261">
    <property type="entry name" value="TM_PBP2"/>
    <property type="match status" value="1"/>
</dbReference>
<dbReference type="OrthoDB" id="9797852at2"/>
<keyword evidence="3" id="KW-1003">Cell membrane</keyword>
<evidence type="ECO:0000256" key="2">
    <source>
        <dbReference type="ARBA" id="ARBA00022448"/>
    </source>
</evidence>
<dbReference type="RefSeq" id="WP_115793345.1">
    <property type="nucleotide sequence ID" value="NZ_QSLN01000025.1"/>
</dbReference>
<keyword evidence="6 8" id="KW-0472">Membrane</keyword>
<dbReference type="InterPro" id="IPR053385">
    <property type="entry name" value="ABC_transport_permease"/>
</dbReference>
<evidence type="ECO:0000256" key="5">
    <source>
        <dbReference type="ARBA" id="ARBA00022989"/>
    </source>
</evidence>
<keyword evidence="5 8" id="KW-1133">Transmembrane helix</keyword>
<dbReference type="SUPFAM" id="SSF161098">
    <property type="entry name" value="MetI-like"/>
    <property type="match status" value="1"/>
</dbReference>
<keyword evidence="11" id="KW-1185">Reference proteome</keyword>
<evidence type="ECO:0000256" key="8">
    <source>
        <dbReference type="RuleBase" id="RU363032"/>
    </source>
</evidence>
<dbReference type="NCBIfam" id="NF045474">
    <property type="entry name" value="Opp2C"/>
    <property type="match status" value="1"/>
</dbReference>
<dbReference type="PANTHER" id="PTHR43386:SF1">
    <property type="entry name" value="D,D-DIPEPTIDE TRANSPORT SYSTEM PERMEASE PROTEIN DDPC-RELATED"/>
    <property type="match status" value="1"/>
</dbReference>
<feature type="transmembrane region" description="Helical" evidence="8">
    <location>
        <begin position="38"/>
        <end position="60"/>
    </location>
</feature>
<feature type="transmembrane region" description="Helical" evidence="8">
    <location>
        <begin position="265"/>
        <end position="288"/>
    </location>
</feature>
<organism evidence="10 11">
    <name type="scientific">Ammonifex thiophilus</name>
    <dbReference type="NCBI Taxonomy" id="444093"/>
    <lineage>
        <taxon>Bacteria</taxon>
        <taxon>Bacillati</taxon>
        <taxon>Bacillota</taxon>
        <taxon>Clostridia</taxon>
        <taxon>Thermoanaerobacterales</taxon>
        <taxon>Thermoanaerobacteraceae</taxon>
        <taxon>Ammonifex</taxon>
    </lineage>
</organism>
<dbReference type="GO" id="GO:0015099">
    <property type="term" value="F:nickel cation transmembrane transporter activity"/>
    <property type="evidence" value="ECO:0007669"/>
    <property type="project" value="InterPro"/>
</dbReference>
<feature type="transmembrane region" description="Helical" evidence="8">
    <location>
        <begin position="162"/>
        <end position="181"/>
    </location>
</feature>
<sequence length="303" mass="32121">MGLVREAERGAGCWERAAGEGAAVRGDSAWARLKRDRLALAGLVMLSIVVAVAVLAPYLAPNDPVKVDLQHRLAPPSAQYPLGTDHLGRCILSRLIYGARVSLGTAALALTAVLLLGLPLGILAGYCGGWVDNLIMRLVDILLAFPGLVLALVIAGTLGPGLLNVMLALALVWWVGYARVIRGMVLAVKEKEFVLAARACGTSRWGIIIRHILPNVLSPVIVLATLDMGKLILAISGLSFLGLGAQPPTPEWGAMLNDGRPYLQVAPQLTLYPGLCIMTVVLAFNLLGDGLRDALDPRLTTRL</sequence>
<evidence type="ECO:0000313" key="11">
    <source>
        <dbReference type="Proteomes" id="UP000256329"/>
    </source>
</evidence>
<evidence type="ECO:0000313" key="10">
    <source>
        <dbReference type="EMBL" id="RDV80951.1"/>
    </source>
</evidence>
<proteinExistence type="inferred from homology"/>
<reference evidence="10 11" key="1">
    <citation type="submission" date="2018-08" db="EMBL/GenBank/DDBJ databases">
        <title>Form III RuBisCO-mediated autotrophy in Thermodesulfobium bacteria.</title>
        <authorList>
            <person name="Toshchakov S.V."/>
            <person name="Kublanov I.V."/>
            <person name="Frolov E."/>
            <person name="Bonch-Osmolovskaya E.A."/>
            <person name="Tourova T.P."/>
            <person name="Chernych N.A."/>
            <person name="Lebedinsky A.V."/>
        </authorList>
    </citation>
    <scope>NUCLEOTIDE SEQUENCE [LARGE SCALE GENOMIC DNA]</scope>
    <source>
        <strain evidence="10 11">SR</strain>
    </source>
</reference>
<feature type="transmembrane region" description="Helical" evidence="8">
    <location>
        <begin position="220"/>
        <end position="245"/>
    </location>
</feature>
<evidence type="ECO:0000256" key="4">
    <source>
        <dbReference type="ARBA" id="ARBA00022692"/>
    </source>
</evidence>
<dbReference type="InterPro" id="IPR014157">
    <property type="entry name" value="Nickel_NikC"/>
</dbReference>
<keyword evidence="2 8" id="KW-0813">Transport</keyword>
<dbReference type="Proteomes" id="UP000256329">
    <property type="component" value="Unassembled WGS sequence"/>
</dbReference>
<evidence type="ECO:0000256" key="7">
    <source>
        <dbReference type="ARBA" id="ARBA00024202"/>
    </source>
</evidence>
<dbReference type="AlphaFoldDB" id="A0A3D8P306"/>
<evidence type="ECO:0000259" key="9">
    <source>
        <dbReference type="PROSITE" id="PS50928"/>
    </source>
</evidence>
<feature type="transmembrane region" description="Helical" evidence="8">
    <location>
        <begin position="103"/>
        <end position="126"/>
    </location>
</feature>
<comment type="subcellular location">
    <subcellularLocation>
        <location evidence="1 8">Cell membrane</location>
        <topology evidence="1 8">Multi-pass membrane protein</topology>
    </subcellularLocation>
</comment>
<gene>
    <name evidence="10" type="primary">nikC</name>
    <name evidence="10" type="ORF">DXX99_10020</name>
</gene>
<dbReference type="InterPro" id="IPR000515">
    <property type="entry name" value="MetI-like"/>
</dbReference>
<protein>
    <submittedName>
        <fullName evidence="10">Nickel ABC transporter permease subunit NikC</fullName>
        <ecNumber evidence="10">3.6.3.24</ecNumber>
    </submittedName>
</protein>
<dbReference type="Gene3D" id="1.10.3720.10">
    <property type="entry name" value="MetI-like"/>
    <property type="match status" value="1"/>
</dbReference>
<evidence type="ECO:0000256" key="1">
    <source>
        <dbReference type="ARBA" id="ARBA00004651"/>
    </source>
</evidence>
<dbReference type="EC" id="3.6.3.24" evidence="10"/>
<dbReference type="PANTHER" id="PTHR43386">
    <property type="entry name" value="OLIGOPEPTIDE TRANSPORT SYSTEM PERMEASE PROTEIN APPC"/>
    <property type="match status" value="1"/>
</dbReference>
<dbReference type="InterPro" id="IPR025966">
    <property type="entry name" value="OppC_N"/>
</dbReference>
<keyword evidence="4 8" id="KW-0812">Transmembrane</keyword>
<keyword evidence="10" id="KW-0378">Hydrolase</keyword>
<dbReference type="GO" id="GO:0005886">
    <property type="term" value="C:plasma membrane"/>
    <property type="evidence" value="ECO:0007669"/>
    <property type="project" value="UniProtKB-SubCell"/>
</dbReference>
<dbReference type="PROSITE" id="PS50928">
    <property type="entry name" value="ABC_TM1"/>
    <property type="match status" value="1"/>
</dbReference>
<feature type="domain" description="ABC transmembrane type-1" evidence="9">
    <location>
        <begin position="99"/>
        <end position="288"/>
    </location>
</feature>
<comment type="caution">
    <text evidence="10">The sequence shown here is derived from an EMBL/GenBank/DDBJ whole genome shotgun (WGS) entry which is preliminary data.</text>
</comment>
<name>A0A3D8P306_9THEO</name>
<dbReference type="InterPro" id="IPR050366">
    <property type="entry name" value="BP-dependent_transpt_permease"/>
</dbReference>
<feature type="transmembrane region" description="Helical" evidence="8">
    <location>
        <begin position="138"/>
        <end position="156"/>
    </location>
</feature>
<dbReference type="EMBL" id="QSLN01000025">
    <property type="protein sequence ID" value="RDV80951.1"/>
    <property type="molecule type" value="Genomic_DNA"/>
</dbReference>
<dbReference type="InterPro" id="IPR035906">
    <property type="entry name" value="MetI-like_sf"/>
</dbReference>
<dbReference type="NCBIfam" id="TIGR02790">
    <property type="entry name" value="nickel_nikC"/>
    <property type="match status" value="1"/>
</dbReference>
<evidence type="ECO:0000256" key="3">
    <source>
        <dbReference type="ARBA" id="ARBA00022475"/>
    </source>
</evidence>
<evidence type="ECO:0000256" key="6">
    <source>
        <dbReference type="ARBA" id="ARBA00023136"/>
    </source>
</evidence>
<dbReference type="Pfam" id="PF00528">
    <property type="entry name" value="BPD_transp_1"/>
    <property type="match status" value="1"/>
</dbReference>
<dbReference type="Pfam" id="PF12911">
    <property type="entry name" value="OppC_N"/>
    <property type="match status" value="1"/>
</dbReference>